<dbReference type="Gene3D" id="3.90.120.10">
    <property type="entry name" value="DNA Methylase, subunit A, domain 2"/>
    <property type="match status" value="1"/>
</dbReference>
<dbReference type="PROSITE" id="PS00095">
    <property type="entry name" value="C5_MTASE_2"/>
    <property type="match status" value="1"/>
</dbReference>
<dbReference type="EC" id="2.1.1.37" evidence="1"/>
<dbReference type="SUPFAM" id="SSF53335">
    <property type="entry name" value="S-adenosyl-L-methionine-dependent methyltransferases"/>
    <property type="match status" value="1"/>
</dbReference>
<dbReference type="PANTHER" id="PTHR10629">
    <property type="entry name" value="CYTOSINE-SPECIFIC METHYLTRANSFERASE"/>
    <property type="match status" value="1"/>
</dbReference>
<keyword evidence="4" id="KW-0949">S-adenosyl-L-methionine</keyword>
<keyword evidence="6" id="KW-1185">Reference proteome</keyword>
<dbReference type="OrthoDB" id="5376140at2759"/>
<sequence length="89" mass="9791">MLPNNKTGQVLHPSQKRILTVRECARAQGFPDNYEFVSVNADRKAINDQFRQIGNAVPIPLALALGQALGEAMFKMWDAEPSRAASPVL</sequence>
<keyword evidence="2" id="KW-0489">Methyltransferase</keyword>
<dbReference type="InterPro" id="IPR001525">
    <property type="entry name" value="C5_MeTfrase"/>
</dbReference>
<proteinExistence type="predicted"/>
<dbReference type="GO" id="GO:0032259">
    <property type="term" value="P:methylation"/>
    <property type="evidence" value="ECO:0007669"/>
    <property type="project" value="UniProtKB-KW"/>
</dbReference>
<dbReference type="GO" id="GO:0005634">
    <property type="term" value="C:nucleus"/>
    <property type="evidence" value="ECO:0007669"/>
    <property type="project" value="TreeGrafter"/>
</dbReference>
<evidence type="ECO:0000313" key="5">
    <source>
        <dbReference type="EMBL" id="OJA16030.1"/>
    </source>
</evidence>
<dbReference type="GO" id="GO:0044027">
    <property type="term" value="P:negative regulation of gene expression via chromosomal CpG island methylation"/>
    <property type="evidence" value="ECO:0007669"/>
    <property type="project" value="TreeGrafter"/>
</dbReference>
<dbReference type="Pfam" id="PF00145">
    <property type="entry name" value="DNA_methylase"/>
    <property type="match status" value="1"/>
</dbReference>
<evidence type="ECO:0000256" key="2">
    <source>
        <dbReference type="ARBA" id="ARBA00022603"/>
    </source>
</evidence>
<dbReference type="AlphaFoldDB" id="A0A1J8Q344"/>
<dbReference type="InterPro" id="IPR050390">
    <property type="entry name" value="C5-Methyltransferase"/>
</dbReference>
<name>A0A1J8Q344_9AGAM</name>
<accession>A0A1J8Q344</accession>
<dbReference type="EMBL" id="LVVM01002727">
    <property type="protein sequence ID" value="OJA16030.1"/>
    <property type="molecule type" value="Genomic_DNA"/>
</dbReference>
<dbReference type="PANTHER" id="PTHR10629:SF50">
    <property type="entry name" value="DNA (CYTOSINE-5)-METHYLTRANSFERASE CMT3"/>
    <property type="match status" value="1"/>
</dbReference>
<dbReference type="Proteomes" id="UP000183567">
    <property type="component" value="Unassembled WGS sequence"/>
</dbReference>
<evidence type="ECO:0000256" key="3">
    <source>
        <dbReference type="ARBA" id="ARBA00022679"/>
    </source>
</evidence>
<gene>
    <name evidence="5" type="ORF">AZE42_04287</name>
</gene>
<dbReference type="InterPro" id="IPR029063">
    <property type="entry name" value="SAM-dependent_MTases_sf"/>
</dbReference>
<evidence type="ECO:0000313" key="6">
    <source>
        <dbReference type="Proteomes" id="UP000183567"/>
    </source>
</evidence>
<keyword evidence="3" id="KW-0808">Transferase</keyword>
<organism evidence="5 6">
    <name type="scientific">Rhizopogon vesiculosus</name>
    <dbReference type="NCBI Taxonomy" id="180088"/>
    <lineage>
        <taxon>Eukaryota</taxon>
        <taxon>Fungi</taxon>
        <taxon>Dikarya</taxon>
        <taxon>Basidiomycota</taxon>
        <taxon>Agaricomycotina</taxon>
        <taxon>Agaricomycetes</taxon>
        <taxon>Agaricomycetidae</taxon>
        <taxon>Boletales</taxon>
        <taxon>Suillineae</taxon>
        <taxon>Rhizopogonaceae</taxon>
        <taxon>Rhizopogon</taxon>
    </lineage>
</organism>
<dbReference type="GO" id="GO:0003677">
    <property type="term" value="F:DNA binding"/>
    <property type="evidence" value="ECO:0007669"/>
    <property type="project" value="TreeGrafter"/>
</dbReference>
<protein>
    <recommendedName>
        <fullName evidence="1">DNA (cytosine-5-)-methyltransferase</fullName>
        <ecNumber evidence="1">2.1.1.37</ecNumber>
    </recommendedName>
</protein>
<evidence type="ECO:0000256" key="4">
    <source>
        <dbReference type="ARBA" id="ARBA00022691"/>
    </source>
</evidence>
<evidence type="ECO:0000256" key="1">
    <source>
        <dbReference type="ARBA" id="ARBA00011975"/>
    </source>
</evidence>
<dbReference type="InterPro" id="IPR031303">
    <property type="entry name" value="C5_meth_CS"/>
</dbReference>
<reference evidence="5 6" key="1">
    <citation type="submission" date="2016-03" db="EMBL/GenBank/DDBJ databases">
        <title>Comparative genomics of the ectomycorrhizal sister species Rhizopogon vinicolor and Rhizopogon vesiculosus (Basidiomycota: Boletales) reveals a divergence of the mating type B locus.</title>
        <authorList>
            <person name="Mujic A.B."/>
            <person name="Kuo A."/>
            <person name="Tritt A."/>
            <person name="Lipzen A."/>
            <person name="Chen C."/>
            <person name="Johnson J."/>
            <person name="Sharma A."/>
            <person name="Barry K."/>
            <person name="Grigoriev I.V."/>
            <person name="Spatafora J.W."/>
        </authorList>
    </citation>
    <scope>NUCLEOTIDE SEQUENCE [LARGE SCALE GENOMIC DNA]</scope>
    <source>
        <strain evidence="5 6">AM-OR11-056</strain>
    </source>
</reference>
<dbReference type="GO" id="GO:0003886">
    <property type="term" value="F:DNA (cytosine-5-)-methyltransferase activity"/>
    <property type="evidence" value="ECO:0007669"/>
    <property type="project" value="UniProtKB-EC"/>
</dbReference>
<comment type="caution">
    <text evidence="5">The sequence shown here is derived from an EMBL/GenBank/DDBJ whole genome shotgun (WGS) entry which is preliminary data.</text>
</comment>
<dbReference type="STRING" id="180088.A0A1J8Q344"/>